<dbReference type="Pfam" id="PF00072">
    <property type="entry name" value="Response_reg"/>
    <property type="match status" value="1"/>
</dbReference>
<dbReference type="PROSITE" id="PS50110">
    <property type="entry name" value="RESPONSE_REGULATORY"/>
    <property type="match status" value="1"/>
</dbReference>
<feature type="modified residue" description="4-aspartylphosphate" evidence="4">
    <location>
        <position position="688"/>
    </location>
</feature>
<dbReference type="InterPro" id="IPR011006">
    <property type="entry name" value="CheY-like_superfamily"/>
</dbReference>
<organism evidence="7 8">
    <name type="scientific">Lecanosticta acicola</name>
    <dbReference type="NCBI Taxonomy" id="111012"/>
    <lineage>
        <taxon>Eukaryota</taxon>
        <taxon>Fungi</taxon>
        <taxon>Dikarya</taxon>
        <taxon>Ascomycota</taxon>
        <taxon>Pezizomycotina</taxon>
        <taxon>Dothideomycetes</taxon>
        <taxon>Dothideomycetidae</taxon>
        <taxon>Mycosphaerellales</taxon>
        <taxon>Mycosphaerellaceae</taxon>
        <taxon>Lecanosticta</taxon>
    </lineage>
</organism>
<accession>A0AAI9E9Z4</accession>
<feature type="compositionally biased region" description="Polar residues" evidence="5">
    <location>
        <begin position="567"/>
        <end position="581"/>
    </location>
</feature>
<dbReference type="AlphaFoldDB" id="A0AAI9E9Z4"/>
<evidence type="ECO:0000256" key="2">
    <source>
        <dbReference type="ARBA" id="ARBA00023012"/>
    </source>
</evidence>
<feature type="region of interest" description="Disordered" evidence="5">
    <location>
        <begin position="467"/>
        <end position="513"/>
    </location>
</feature>
<keyword evidence="8" id="KW-1185">Reference proteome</keyword>
<dbReference type="EMBL" id="CAVMBE010000035">
    <property type="protein sequence ID" value="CAK4030336.1"/>
    <property type="molecule type" value="Genomic_DNA"/>
</dbReference>
<feature type="compositionally biased region" description="Basic residues" evidence="5">
    <location>
        <begin position="586"/>
        <end position="598"/>
    </location>
</feature>
<dbReference type="PANTHER" id="PTHR45339:SF1">
    <property type="entry name" value="HYBRID SIGNAL TRANSDUCTION HISTIDINE KINASE J"/>
    <property type="match status" value="1"/>
</dbReference>
<feature type="compositionally biased region" description="Basic and acidic residues" evidence="5">
    <location>
        <begin position="732"/>
        <end position="743"/>
    </location>
</feature>
<keyword evidence="1 4" id="KW-0597">Phosphoprotein</keyword>
<comment type="caution">
    <text evidence="7">The sequence shown here is derived from an EMBL/GenBank/DDBJ whole genome shotgun (WGS) entry which is preliminary data.</text>
</comment>
<feature type="compositionally biased region" description="Polar residues" evidence="5">
    <location>
        <begin position="497"/>
        <end position="506"/>
    </location>
</feature>
<sequence length="888" mass="96829">MPRFTLPPFLRTLSSKHSTTADSPNNTDDAATDTDTTAATSASPSPSPDLRATHRQPRKQSSLTKLRDKLLSHDASISLHPRKTTLPSLRLHRQERPRTSATATQQDQRRNEEAGRTSPPATSAHAVAELNLPPPASDVALPDSESTPILDEASSRTTPPEPSLHLDSPPANPRVVLQEATPDALGGSPSGPEHSHNRPASGELALVASNVDFNTNRNTAQPALIRAVSPASLSRDLHLPADLHTHLRQQTLLGDSNAKIVKTLVDVPAKADRPHLPPTTASDSALPTGALYQHCTPSVPSMSAMLHRKIWVKRPSASATLVQIREDDLVDDVRDMILKKYANSLGKTFDAPDMTLRIVTRSDGTAPRTERLLGPEEEICRTIDTYYPGGQTVDEALIIDTPHKRTPRPSPRNYNSYHAMEDLRPQETGTDYFPLMPPTIIQPAMPHTGAPGHPHPLAADHPRSISVLNTGQVPPLPSPGGRRHRAEREHRPKYGRQHTSSPTILTHNGVPNPAAAAAPLAASVHLPHRVSGRPRVDSSASEAHHANGVPASAAQVPTPPAPEVTNGARTNSTPPTPSSAVPGSAHGHRSTRPRKTRKSTPEHAGKKRGGSTPQADPYGTNPALPNVSSMLDGSVPPINVLIVEDNIINLRILEGLMKRLKVRWQTAMNGQIAVDKWKTGGYHLVLMDIQMPIMNGLQATKEIRRLERVNGIGVFSSSSPGSPNDATNGDQNKNHNPGDDKLAKEDGLFKSPVIIVALTASSLQSDRHEALAAGCNDFLTKPVSFVWLERKVKEWGCMQALIDFDGWRKWKDYAAKEEEGKSEEQKKKERETEEKQKIKMEKMAKLQEKQRLRKEQEQREKETKAAKRESLEAPKEAEEDKEKATNGA</sequence>
<feature type="domain" description="Response regulatory" evidence="6">
    <location>
        <begin position="639"/>
        <end position="796"/>
    </location>
</feature>
<evidence type="ECO:0000313" key="8">
    <source>
        <dbReference type="Proteomes" id="UP001296104"/>
    </source>
</evidence>
<feature type="region of interest" description="Disordered" evidence="5">
    <location>
        <begin position="1"/>
        <end position="173"/>
    </location>
</feature>
<feature type="compositionally biased region" description="Polar residues" evidence="5">
    <location>
        <begin position="715"/>
        <end position="731"/>
    </location>
</feature>
<feature type="region of interest" description="Disordered" evidence="5">
    <location>
        <begin position="714"/>
        <end position="743"/>
    </location>
</feature>
<evidence type="ECO:0000256" key="5">
    <source>
        <dbReference type="SAM" id="MobiDB-lite"/>
    </source>
</evidence>
<dbReference type="PANTHER" id="PTHR45339">
    <property type="entry name" value="HYBRID SIGNAL TRANSDUCTION HISTIDINE KINASE J"/>
    <property type="match status" value="1"/>
</dbReference>
<comment type="similarity">
    <text evidence="3">Belongs to the SSK1 family.</text>
</comment>
<feature type="region of interest" description="Disordered" evidence="5">
    <location>
        <begin position="816"/>
        <end position="888"/>
    </location>
</feature>
<reference evidence="7" key="1">
    <citation type="submission" date="2023-11" db="EMBL/GenBank/DDBJ databases">
        <authorList>
            <person name="Alioto T."/>
            <person name="Alioto T."/>
            <person name="Gomez Garrido J."/>
        </authorList>
    </citation>
    <scope>NUCLEOTIDE SEQUENCE</scope>
</reference>
<evidence type="ECO:0000256" key="4">
    <source>
        <dbReference type="PROSITE-ProRule" id="PRU00169"/>
    </source>
</evidence>
<dbReference type="CDD" id="cd17546">
    <property type="entry name" value="REC_hyHK_CKI1_RcsC-like"/>
    <property type="match status" value="1"/>
</dbReference>
<dbReference type="GO" id="GO:0000156">
    <property type="term" value="F:phosphorelay response regulator activity"/>
    <property type="evidence" value="ECO:0007669"/>
    <property type="project" value="UniProtKB-ARBA"/>
</dbReference>
<protein>
    <submittedName>
        <fullName evidence="7">Two-component response regulator SSK1p</fullName>
    </submittedName>
</protein>
<dbReference type="Proteomes" id="UP001296104">
    <property type="component" value="Unassembled WGS sequence"/>
</dbReference>
<dbReference type="SUPFAM" id="SSF52172">
    <property type="entry name" value="CheY-like"/>
    <property type="match status" value="1"/>
</dbReference>
<evidence type="ECO:0000259" key="6">
    <source>
        <dbReference type="PROSITE" id="PS50110"/>
    </source>
</evidence>
<gene>
    <name evidence="7" type="ORF">LECACI_7A005494</name>
</gene>
<dbReference type="Gene3D" id="3.40.50.2300">
    <property type="match status" value="1"/>
</dbReference>
<evidence type="ECO:0000256" key="3">
    <source>
        <dbReference type="ARBA" id="ARBA00093463"/>
    </source>
</evidence>
<keyword evidence="2" id="KW-0902">Two-component regulatory system</keyword>
<proteinExistence type="inferred from homology"/>
<name>A0AAI9E9Z4_9PEZI</name>
<dbReference type="SMART" id="SM00448">
    <property type="entry name" value="REC"/>
    <property type="match status" value="1"/>
</dbReference>
<dbReference type="FunFam" id="3.40.50.2300:FF:000146">
    <property type="entry name" value="Putative two-component response regulator SSK1p"/>
    <property type="match status" value="1"/>
</dbReference>
<feature type="region of interest" description="Disordered" evidence="5">
    <location>
        <begin position="530"/>
        <end position="625"/>
    </location>
</feature>
<dbReference type="InterPro" id="IPR001789">
    <property type="entry name" value="Sig_transdc_resp-reg_receiver"/>
</dbReference>
<evidence type="ECO:0000256" key="1">
    <source>
        <dbReference type="ARBA" id="ARBA00022553"/>
    </source>
</evidence>
<evidence type="ECO:0000313" key="7">
    <source>
        <dbReference type="EMBL" id="CAK4030336.1"/>
    </source>
</evidence>
<feature type="compositionally biased region" description="Low complexity" evidence="5">
    <location>
        <begin position="18"/>
        <end position="44"/>
    </location>
</feature>